<evidence type="ECO:0000313" key="1">
    <source>
        <dbReference type="EMBL" id="AJO21961.1"/>
    </source>
</evidence>
<sequence>MKVCGAAKCTFIKCSSVFASSPRTNLPDDDFLRQAKERQHFVHFI</sequence>
<dbReference type="Proteomes" id="UP000070376">
    <property type="component" value="Unassembled WGS sequence"/>
</dbReference>
<organism evidence="3 6">
    <name type="scientific">Heyndrickxia coagulans</name>
    <name type="common">Weizmannia coagulans</name>
    <dbReference type="NCBI Taxonomy" id="1398"/>
    <lineage>
        <taxon>Bacteria</taxon>
        <taxon>Bacillati</taxon>
        <taxon>Bacillota</taxon>
        <taxon>Bacilli</taxon>
        <taxon>Bacillales</taxon>
        <taxon>Bacillaceae</taxon>
        <taxon>Heyndrickxia</taxon>
    </lineage>
</organism>
<evidence type="ECO:0000313" key="4">
    <source>
        <dbReference type="Proteomes" id="UP000032024"/>
    </source>
</evidence>
<dbReference type="PATRIC" id="fig|1398.18.peg.1184"/>
<reference evidence="3 6" key="3">
    <citation type="submission" date="2016-01" db="EMBL/GenBank/DDBJ databases">
        <title>Genome Sequences of Twelve Sporeforming Bacillus Species Isolated from Foods.</title>
        <authorList>
            <person name="Berendsen E.M."/>
            <person name="Wells-Bennik M.H."/>
            <person name="Krawcyk A.O."/>
            <person name="De Jong A."/>
            <person name="Holsappel S."/>
            <person name="Eijlander R.T."/>
            <person name="Kuipers O.P."/>
        </authorList>
    </citation>
    <scope>NUCLEOTIDE SEQUENCE [LARGE SCALE GENOMIC DNA]</scope>
    <source>
        <strain evidence="3 6">B4098</strain>
    </source>
</reference>
<evidence type="ECO:0000313" key="6">
    <source>
        <dbReference type="Proteomes" id="UP000075288"/>
    </source>
</evidence>
<reference evidence="1" key="1">
    <citation type="submission" date="2015-01" db="EMBL/GenBank/DDBJ databases">
        <title>Comparative genome analysis of Bacillus coagulans HM-08, Clostridium butyricum HM-68, Bacillus subtilis HM-66 and Bacillus licheniformis BL-09.</title>
        <authorList>
            <person name="Zhang H."/>
        </authorList>
    </citation>
    <scope>NUCLEOTIDE SEQUENCE [LARGE SCALE GENOMIC DNA]</scope>
    <source>
        <strain evidence="1">HM-08</strain>
    </source>
</reference>
<evidence type="ECO:0000313" key="2">
    <source>
        <dbReference type="EMBL" id="KWZ78748.1"/>
    </source>
</evidence>
<dbReference type="EMBL" id="CP010525">
    <property type="protein sequence ID" value="AJO21961.1"/>
    <property type="molecule type" value="Genomic_DNA"/>
</dbReference>
<evidence type="ECO:0000313" key="3">
    <source>
        <dbReference type="EMBL" id="KYC62346.1"/>
    </source>
</evidence>
<gene>
    <name evidence="3" type="ORF">B4098_2228</name>
    <name evidence="2" type="ORF">HMPREF3213_02883</name>
    <name evidence="1" type="ORF">SB48_HM08orf01797</name>
</gene>
<reference evidence="5" key="4">
    <citation type="submission" date="2016-01" db="EMBL/GenBank/DDBJ databases">
        <authorList>
            <person name="Mitreva M."/>
            <person name="Pepin K.H."/>
            <person name="Mihindukulasuriya K.A."/>
            <person name="Fulton R."/>
            <person name="Fronick C."/>
            <person name="O'Laughlin M."/>
            <person name="Miner T."/>
            <person name="Herter B."/>
            <person name="Rosa B.A."/>
            <person name="Cordes M."/>
            <person name="Tomlinson C."/>
            <person name="Wollam A."/>
            <person name="Palsikar V.B."/>
            <person name="Mardis E.R."/>
            <person name="Wilson R.K."/>
        </authorList>
    </citation>
    <scope>NUCLEOTIDE SEQUENCE [LARGE SCALE GENOMIC DNA]</scope>
    <source>
        <strain evidence="5">GED7749B</strain>
    </source>
</reference>
<accession>A0A0C5C573</accession>
<evidence type="ECO:0000313" key="5">
    <source>
        <dbReference type="Proteomes" id="UP000070376"/>
    </source>
</evidence>
<dbReference type="EMBL" id="LRPN01000136">
    <property type="protein sequence ID" value="KWZ78748.1"/>
    <property type="molecule type" value="Genomic_DNA"/>
</dbReference>
<name>A0A0C5C573_HEYCO</name>
<reference evidence="4" key="2">
    <citation type="submission" date="2015-01" db="EMBL/GenBank/DDBJ databases">
        <title>Comparative genome analysis of Bacillus coagulans HM-08, Clostridium butyricum HM-68, Bacillus subtilis HM-66 and Bacillus paralicheniformis BL-09.</title>
        <authorList>
            <person name="Zhang H."/>
        </authorList>
    </citation>
    <scope>NUCLEOTIDE SEQUENCE [LARGE SCALE GENOMIC DNA]</scope>
    <source>
        <strain evidence="4">HM-08</strain>
    </source>
</reference>
<proteinExistence type="predicted"/>
<dbReference type="Proteomes" id="UP000032024">
    <property type="component" value="Chromosome"/>
</dbReference>
<protein>
    <submittedName>
        <fullName evidence="3">Uncharacterized protein</fullName>
    </submittedName>
</protein>
<dbReference type="Proteomes" id="UP000075288">
    <property type="component" value="Unassembled WGS sequence"/>
</dbReference>
<keyword evidence="4" id="KW-1185">Reference proteome</keyword>
<reference evidence="2" key="5">
    <citation type="submission" date="2016-01" db="EMBL/GenBank/DDBJ databases">
        <authorList>
            <person name="Oliw E.H."/>
        </authorList>
    </citation>
    <scope>NUCLEOTIDE SEQUENCE [LARGE SCALE GENOMIC DNA]</scope>
    <source>
        <strain evidence="2">GED7749B</strain>
    </source>
</reference>
<dbReference type="EMBL" id="LQYG01000051">
    <property type="protein sequence ID" value="KYC62346.1"/>
    <property type="molecule type" value="Genomic_DNA"/>
</dbReference>
<dbReference type="AlphaFoldDB" id="A0A0C5C573"/>